<evidence type="ECO:0000313" key="4">
    <source>
        <dbReference type="Proteomes" id="UP001359886"/>
    </source>
</evidence>
<dbReference type="CDD" id="cd00130">
    <property type="entry name" value="PAS"/>
    <property type="match status" value="1"/>
</dbReference>
<dbReference type="Pfam" id="PF08447">
    <property type="entry name" value="PAS_3"/>
    <property type="match status" value="1"/>
</dbReference>
<protein>
    <submittedName>
        <fullName evidence="3">PAS domain-containing protein</fullName>
    </submittedName>
</protein>
<dbReference type="Proteomes" id="UP001359886">
    <property type="component" value="Unassembled WGS sequence"/>
</dbReference>
<name>A0AAW9RJF5_9GAMM</name>
<accession>A0AAW9RJF5</accession>
<dbReference type="InterPro" id="IPR013655">
    <property type="entry name" value="PAS_fold_3"/>
</dbReference>
<evidence type="ECO:0000313" key="3">
    <source>
        <dbReference type="EMBL" id="MEJ8568490.1"/>
    </source>
</evidence>
<dbReference type="InterPro" id="IPR035965">
    <property type="entry name" value="PAS-like_dom_sf"/>
</dbReference>
<reference evidence="3 4" key="1">
    <citation type="submission" date="2024-02" db="EMBL/GenBank/DDBJ databases">
        <title>A novel Wenzhouxiangellaceae bacterium, isolated from coastal sediments.</title>
        <authorList>
            <person name="Du Z.-J."/>
            <person name="Ye Y.-Q."/>
            <person name="Zhang X.-Y."/>
        </authorList>
    </citation>
    <scope>NUCLEOTIDE SEQUENCE [LARGE SCALE GENOMIC DNA]</scope>
    <source>
        <strain evidence="3 4">CH-27</strain>
    </source>
</reference>
<evidence type="ECO:0000259" key="2">
    <source>
        <dbReference type="Pfam" id="PF08447"/>
    </source>
</evidence>
<dbReference type="SUPFAM" id="SSF55785">
    <property type="entry name" value="PYP-like sensor domain (PAS domain)"/>
    <property type="match status" value="1"/>
</dbReference>
<dbReference type="EMBL" id="JAZHOG010000008">
    <property type="protein sequence ID" value="MEJ8568490.1"/>
    <property type="molecule type" value="Genomic_DNA"/>
</dbReference>
<proteinExistence type="predicted"/>
<dbReference type="Gene3D" id="3.30.450.20">
    <property type="entry name" value="PAS domain"/>
    <property type="match status" value="1"/>
</dbReference>
<sequence length="123" mass="13479">MSLHTLNADQTRRSGPGRSGAFELDLRSGRFRVQSGARNAFGPDVIGKDLQTFSALLHPEDRMTMAHALARSEGNGERLEQNCRVLIHGGYRWLKIQGEVESVDGSPVRLSGFLETISANQTA</sequence>
<dbReference type="InterPro" id="IPR000014">
    <property type="entry name" value="PAS"/>
</dbReference>
<evidence type="ECO:0000256" key="1">
    <source>
        <dbReference type="SAM" id="MobiDB-lite"/>
    </source>
</evidence>
<gene>
    <name evidence="3" type="ORF">V3330_12725</name>
</gene>
<dbReference type="AlphaFoldDB" id="A0AAW9RJF5"/>
<feature type="region of interest" description="Disordered" evidence="1">
    <location>
        <begin position="1"/>
        <end position="21"/>
    </location>
</feature>
<feature type="domain" description="PAS fold-3" evidence="2">
    <location>
        <begin position="45"/>
        <end position="113"/>
    </location>
</feature>
<comment type="caution">
    <text evidence="3">The sequence shown here is derived from an EMBL/GenBank/DDBJ whole genome shotgun (WGS) entry which is preliminary data.</text>
</comment>
<dbReference type="RefSeq" id="WP_354695812.1">
    <property type="nucleotide sequence ID" value="NZ_JAZHOG010000008.1"/>
</dbReference>
<organism evidence="3 4">
    <name type="scientific">Elongatibacter sediminis</name>
    <dbReference type="NCBI Taxonomy" id="3119006"/>
    <lineage>
        <taxon>Bacteria</taxon>
        <taxon>Pseudomonadati</taxon>
        <taxon>Pseudomonadota</taxon>
        <taxon>Gammaproteobacteria</taxon>
        <taxon>Chromatiales</taxon>
        <taxon>Wenzhouxiangellaceae</taxon>
        <taxon>Elongatibacter</taxon>
    </lineage>
</organism>
<keyword evidence="4" id="KW-1185">Reference proteome</keyword>